<dbReference type="HOGENOM" id="CLU_997575_0_0_1"/>
<dbReference type="Proteomes" id="UP000012174">
    <property type="component" value="Unassembled WGS sequence"/>
</dbReference>
<dbReference type="KEGG" id="ela:UCREL1_7084"/>
<accession>M7SNZ4</accession>
<gene>
    <name evidence="1" type="ORF">UCREL1_7084</name>
</gene>
<keyword evidence="2" id="KW-1185">Reference proteome</keyword>
<organism evidence="1 2">
    <name type="scientific">Eutypa lata (strain UCR-EL1)</name>
    <name type="common">Grapevine dieback disease fungus</name>
    <name type="synonym">Eutypa armeniacae</name>
    <dbReference type="NCBI Taxonomy" id="1287681"/>
    <lineage>
        <taxon>Eukaryota</taxon>
        <taxon>Fungi</taxon>
        <taxon>Dikarya</taxon>
        <taxon>Ascomycota</taxon>
        <taxon>Pezizomycotina</taxon>
        <taxon>Sordariomycetes</taxon>
        <taxon>Xylariomycetidae</taxon>
        <taxon>Xylariales</taxon>
        <taxon>Diatrypaceae</taxon>
        <taxon>Eutypa</taxon>
    </lineage>
</organism>
<dbReference type="AlphaFoldDB" id="M7SNZ4"/>
<reference evidence="2" key="1">
    <citation type="journal article" date="2013" name="Genome Announc.">
        <title>Draft genome sequence of the grapevine dieback fungus Eutypa lata UCR-EL1.</title>
        <authorList>
            <person name="Blanco-Ulate B."/>
            <person name="Rolshausen P.E."/>
            <person name="Cantu D."/>
        </authorList>
    </citation>
    <scope>NUCLEOTIDE SEQUENCE [LARGE SCALE GENOMIC DNA]</scope>
    <source>
        <strain evidence="2">UCR-EL1</strain>
    </source>
</reference>
<sequence>MDCAVLNEYWKPLVRTTYHEVRFQLPFDRLSTDGCRAIFHTSREPEMMIASIVARWEDGKGDIWPILNPSTEEAASIDQRQDTRMNDILSYQWNKHLASLEETKQHPPGNAYFQPYVVGTSAAMVPPKSDIDLDLENFDISVSWRPLVNLVMKEGEEIGKELKESVLGDVERSLSMIRTPTTKEKALKIALSSEVCRWPRFWEAIDVAAVKRAEKRHQQYGEHSLKYHMDLELIRYCAGRTNLLMYCGDKNRRVSPNYHATIRWYQEWKSYLLADIAKA</sequence>
<evidence type="ECO:0000313" key="1">
    <source>
        <dbReference type="EMBL" id="EMR65942.1"/>
    </source>
</evidence>
<dbReference type="EMBL" id="KB706750">
    <property type="protein sequence ID" value="EMR65942.1"/>
    <property type="molecule type" value="Genomic_DNA"/>
</dbReference>
<name>M7SNZ4_EUTLA</name>
<evidence type="ECO:0000313" key="2">
    <source>
        <dbReference type="Proteomes" id="UP000012174"/>
    </source>
</evidence>
<protein>
    <submittedName>
        <fullName evidence="1">Uncharacterized protein</fullName>
    </submittedName>
</protein>
<proteinExistence type="predicted"/>